<dbReference type="Proteomes" id="UP000615446">
    <property type="component" value="Unassembled WGS sequence"/>
</dbReference>
<reference evidence="2" key="2">
    <citation type="submission" date="2019-10" db="EMBL/GenBank/DDBJ databases">
        <title>Conservation and host-specific expression of non-tandemly repeated heterogenous ribosome RNA gene in arbuscular mycorrhizal fungi.</title>
        <authorList>
            <person name="Maeda T."/>
            <person name="Kobayashi Y."/>
            <person name="Nakagawa T."/>
            <person name="Ezawa T."/>
            <person name="Yamaguchi K."/>
            <person name="Bino T."/>
            <person name="Nishimoto Y."/>
            <person name="Shigenobu S."/>
            <person name="Kawaguchi M."/>
        </authorList>
    </citation>
    <scope>NUCLEOTIDE SEQUENCE</scope>
    <source>
        <strain evidence="2">HR1</strain>
    </source>
</reference>
<organism evidence="1 3">
    <name type="scientific">Rhizophagus clarus</name>
    <dbReference type="NCBI Taxonomy" id="94130"/>
    <lineage>
        <taxon>Eukaryota</taxon>
        <taxon>Fungi</taxon>
        <taxon>Fungi incertae sedis</taxon>
        <taxon>Mucoromycota</taxon>
        <taxon>Glomeromycotina</taxon>
        <taxon>Glomeromycetes</taxon>
        <taxon>Glomerales</taxon>
        <taxon>Glomeraceae</taxon>
        <taxon>Rhizophagus</taxon>
    </lineage>
</organism>
<keyword evidence="3" id="KW-1185">Reference proteome</keyword>
<accession>A0A2Z6RL73</accession>
<dbReference type="EMBL" id="BEXD01002223">
    <property type="protein sequence ID" value="GBB97451.1"/>
    <property type="molecule type" value="Genomic_DNA"/>
</dbReference>
<evidence type="ECO:0000313" key="3">
    <source>
        <dbReference type="Proteomes" id="UP000247702"/>
    </source>
</evidence>
<dbReference type="EMBL" id="BLAL01000215">
    <property type="protein sequence ID" value="GES92304.1"/>
    <property type="molecule type" value="Genomic_DNA"/>
</dbReference>
<reference evidence="1 3" key="1">
    <citation type="submission" date="2017-11" db="EMBL/GenBank/DDBJ databases">
        <title>The genome of Rhizophagus clarus HR1 reveals common genetic basis of auxotrophy among arbuscular mycorrhizal fungi.</title>
        <authorList>
            <person name="Kobayashi Y."/>
        </authorList>
    </citation>
    <scope>NUCLEOTIDE SEQUENCE [LARGE SCALE GENOMIC DNA]</scope>
    <source>
        <strain evidence="1 3">HR1</strain>
    </source>
</reference>
<dbReference type="OrthoDB" id="2306721at2759"/>
<dbReference type="Proteomes" id="UP000247702">
    <property type="component" value="Unassembled WGS sequence"/>
</dbReference>
<name>A0A2Z6RL73_9GLOM</name>
<comment type="caution">
    <text evidence="1">The sequence shown here is derived from an EMBL/GenBank/DDBJ whole genome shotgun (WGS) entry which is preliminary data.</text>
</comment>
<evidence type="ECO:0000313" key="2">
    <source>
        <dbReference type="EMBL" id="GES92304.1"/>
    </source>
</evidence>
<evidence type="ECO:0008006" key="4">
    <source>
        <dbReference type="Google" id="ProtNLM"/>
    </source>
</evidence>
<proteinExistence type="predicted"/>
<protein>
    <recommendedName>
        <fullName evidence="4">HMG box domain-containing protein</fullName>
    </recommendedName>
</protein>
<evidence type="ECO:0000313" key="1">
    <source>
        <dbReference type="EMBL" id="GBB97451.1"/>
    </source>
</evidence>
<gene>
    <name evidence="2" type="ORF">RCL2_001908900</name>
    <name evidence="1" type="ORF">RclHR1_00030008</name>
</gene>
<sequence length="136" mass="15576">MDNVESFGQLLYSKLVIDTQNTITDIDPLQIRPTIPSSLTCTQLLSANIADYRNSRRYDGMKAYRYACYLRAQELGLNLSFTEISSMASILWGRHESHDIKQVYINVGEEATHIHEFHNGQFPDHKCEECPNHNNG</sequence>
<dbReference type="AlphaFoldDB" id="A0A2Z6RL73"/>